<gene>
    <name evidence="2" type="ORF">RMCC_2607</name>
</gene>
<comment type="caution">
    <text evidence="2">The sequence shown here is derived from an EMBL/GenBank/DDBJ whole genome shotgun (WGS) entry which is preliminary data.</text>
</comment>
<feature type="region of interest" description="Disordered" evidence="1">
    <location>
        <begin position="1"/>
        <end position="45"/>
    </location>
</feature>
<dbReference type="RefSeq" id="WP_165605320.1">
    <property type="nucleotide sequence ID" value="NZ_BCSY01000042.1"/>
</dbReference>
<dbReference type="STRING" id="228230.RMCC_2607"/>
<dbReference type="Proteomes" id="UP000069443">
    <property type="component" value="Unassembled WGS sequence"/>
</dbReference>
<protein>
    <submittedName>
        <fullName evidence="2">Uncharacterized protein</fullName>
    </submittedName>
</protein>
<organism evidence="2 3">
    <name type="scientific">Mycolicibacterium canariasense</name>
    <name type="common">Mycobacterium canariasense</name>
    <dbReference type="NCBI Taxonomy" id="228230"/>
    <lineage>
        <taxon>Bacteria</taxon>
        <taxon>Bacillati</taxon>
        <taxon>Actinomycetota</taxon>
        <taxon>Actinomycetes</taxon>
        <taxon>Mycobacteriales</taxon>
        <taxon>Mycobacteriaceae</taxon>
        <taxon>Mycolicibacterium</taxon>
    </lineage>
</organism>
<reference evidence="3" key="1">
    <citation type="journal article" date="2016" name="Genome Announc.">
        <title>Draft Genome Sequences of Five Rapidly Growing Mycobacterium Species, M. thermoresistibile, M. fortuitum subsp. acetamidolyticum, M. canariasense, M. brisbanense, and M. novocastrense.</title>
        <authorList>
            <person name="Katahira K."/>
            <person name="Ogura Y."/>
            <person name="Gotoh Y."/>
            <person name="Hayashi T."/>
        </authorList>
    </citation>
    <scope>NUCLEOTIDE SEQUENCE [LARGE SCALE GENOMIC DNA]</scope>
    <source>
        <strain evidence="3">JCM15298</strain>
    </source>
</reference>
<proteinExistence type="predicted"/>
<dbReference type="EMBL" id="BCSY01000042">
    <property type="protein sequence ID" value="GAS95641.1"/>
    <property type="molecule type" value="Genomic_DNA"/>
</dbReference>
<dbReference type="AlphaFoldDB" id="A0A100WCS4"/>
<feature type="compositionally biased region" description="Basic and acidic residues" evidence="1">
    <location>
        <begin position="1"/>
        <end position="16"/>
    </location>
</feature>
<name>A0A100WCS4_MYCCR</name>
<evidence type="ECO:0000313" key="3">
    <source>
        <dbReference type="Proteomes" id="UP000069443"/>
    </source>
</evidence>
<reference evidence="3" key="2">
    <citation type="submission" date="2016-02" db="EMBL/GenBank/DDBJ databases">
        <title>Draft genome sequence of five rapidly growing Mycobacterium species.</title>
        <authorList>
            <person name="Katahira K."/>
            <person name="Gotou Y."/>
            <person name="Iida K."/>
            <person name="Ogura Y."/>
            <person name="Hayashi T."/>
        </authorList>
    </citation>
    <scope>NUCLEOTIDE SEQUENCE [LARGE SCALE GENOMIC DNA]</scope>
    <source>
        <strain evidence="3">JCM15298</strain>
    </source>
</reference>
<sequence>MGDKAAAEYEIRKRTDAAIPNISAGKPKGKGPQPVDNKVRTPSRG</sequence>
<accession>A0A100WCS4</accession>
<evidence type="ECO:0000256" key="1">
    <source>
        <dbReference type="SAM" id="MobiDB-lite"/>
    </source>
</evidence>
<evidence type="ECO:0000313" key="2">
    <source>
        <dbReference type="EMBL" id="GAS95641.1"/>
    </source>
</evidence>
<keyword evidence="3" id="KW-1185">Reference proteome</keyword>